<evidence type="ECO:0000313" key="4">
    <source>
        <dbReference type="Proteomes" id="UP001432401"/>
    </source>
</evidence>
<feature type="region of interest" description="Disordered" evidence="1">
    <location>
        <begin position="308"/>
        <end position="342"/>
    </location>
</feature>
<feature type="compositionally biased region" description="Gly residues" evidence="1">
    <location>
        <begin position="646"/>
        <end position="660"/>
    </location>
</feature>
<accession>A0ABV1ZX73</accession>
<feature type="transmembrane region" description="Helical" evidence="2">
    <location>
        <begin position="107"/>
        <end position="134"/>
    </location>
</feature>
<protein>
    <submittedName>
        <fullName evidence="3">Uncharacterized protein</fullName>
    </submittedName>
</protein>
<keyword evidence="2" id="KW-0472">Membrane</keyword>
<reference evidence="3 4" key="1">
    <citation type="submission" date="2024-06" db="EMBL/GenBank/DDBJ databases">
        <authorList>
            <person name="Bataeva Y.V."/>
            <person name="Grigorian L.N."/>
            <person name="Solomentsev V.I."/>
        </authorList>
    </citation>
    <scope>NUCLEOTIDE SEQUENCE [LARGE SCALE GENOMIC DNA]</scope>
    <source>
        <strain evidence="4">SCPM-O-B-12605 (RCAM04882)</strain>
    </source>
</reference>
<comment type="caution">
    <text evidence="3">The sequence shown here is derived from an EMBL/GenBank/DDBJ whole genome shotgun (WGS) entry which is preliminary data.</text>
</comment>
<evidence type="ECO:0000256" key="2">
    <source>
        <dbReference type="SAM" id="Phobius"/>
    </source>
</evidence>
<keyword evidence="4" id="KW-1185">Reference proteome</keyword>
<organism evidence="3 4">
    <name type="scientific">Nocardiopsis tropica</name>
    <dbReference type="NCBI Taxonomy" id="109330"/>
    <lineage>
        <taxon>Bacteria</taxon>
        <taxon>Bacillati</taxon>
        <taxon>Actinomycetota</taxon>
        <taxon>Actinomycetes</taxon>
        <taxon>Streptosporangiales</taxon>
        <taxon>Nocardiopsidaceae</taxon>
        <taxon>Nocardiopsis</taxon>
    </lineage>
</organism>
<evidence type="ECO:0000256" key="1">
    <source>
        <dbReference type="SAM" id="MobiDB-lite"/>
    </source>
</evidence>
<proteinExistence type="predicted"/>
<evidence type="ECO:0000313" key="3">
    <source>
        <dbReference type="EMBL" id="MES0835200.1"/>
    </source>
</evidence>
<keyword evidence="2" id="KW-0812">Transmembrane</keyword>
<feature type="transmembrane region" description="Helical" evidence="2">
    <location>
        <begin position="155"/>
        <end position="186"/>
    </location>
</feature>
<feature type="transmembrane region" description="Helical" evidence="2">
    <location>
        <begin position="206"/>
        <end position="226"/>
    </location>
</feature>
<name>A0ABV1ZX73_9ACTN</name>
<dbReference type="RefSeq" id="WP_352984221.1">
    <property type="nucleotide sequence ID" value="NZ_JBEQNA010000003.1"/>
</dbReference>
<feature type="region of interest" description="Disordered" evidence="1">
    <location>
        <begin position="612"/>
        <end position="660"/>
    </location>
</feature>
<keyword evidence="2" id="KW-1133">Transmembrane helix</keyword>
<feature type="region of interest" description="Disordered" evidence="1">
    <location>
        <begin position="1"/>
        <end position="29"/>
    </location>
</feature>
<dbReference type="Proteomes" id="UP001432401">
    <property type="component" value="Unassembled WGS sequence"/>
</dbReference>
<sequence length="660" mass="69750">MTEQSDQHTRNGRPAGRVPPPPTAAPAAPFAAAPAVWSVEHAAGAPEYDSTARLSSAAWHDPAFRADVLRERVENPYRAVPREPGLDAVRVAEECRRARRVRATAGALFLSSVAVLSLFNVLASFTALVLVGALAAAARRRREGEDASRRRGGCLVLLATAVTVLLLVTVVLPVLLLSESAFLLGLDPYGSGPTQISDPGGLGDVLPLWAALLILLGAAVGIGFWVRRRTNAALHAIRMRAEHPRRDSGVGTVPVAFYNDSTPFVGVGEPYASWPVTLKLFPDRGGAEAAEHGAGGAAAAADGRPVSRAAGGAGAAHASAEGVPAGADAEAGPGNGPGAEDAVPAVAGSALIERLYDRLRTEVPQLTGTEGMGTSTRREVEVADCVFLPGRRQDDITRLAPVLIDKQRWRLREEWVGGFIDAFHERARHFVEIGVSMWESQVVVTFFVRLTTQGGLLNIEGETLVMPPVSPAHQVPEGPLPVGSDPAEVAQLLWAAFTGVLEDLRVNPAEAVAAVRSRSAALENRRLYSWARANREFFDYSPTMGVRHRSAAPDLRQLFQAHDVERVTRAIPEKVLICVRDVLREAGYDTEQVRRIINNVNNNYGNQVFGTQNADGMNFGPGSTTVNKGTGTGSGSGRSTVPATGPGAGSGSGGDGSGRK</sequence>
<gene>
    <name evidence="3" type="ORF">ABUK86_15590</name>
</gene>
<dbReference type="EMBL" id="JBEQNB010000008">
    <property type="protein sequence ID" value="MES0835200.1"/>
    <property type="molecule type" value="Genomic_DNA"/>
</dbReference>